<accession>A0ABR3GN60</accession>
<evidence type="ECO:0000256" key="3">
    <source>
        <dbReference type="ARBA" id="ARBA00022989"/>
    </source>
</evidence>
<feature type="compositionally biased region" description="Polar residues" evidence="5">
    <location>
        <begin position="426"/>
        <end position="436"/>
    </location>
</feature>
<evidence type="ECO:0000313" key="8">
    <source>
        <dbReference type="Proteomes" id="UP001447188"/>
    </source>
</evidence>
<evidence type="ECO:0000256" key="1">
    <source>
        <dbReference type="ARBA" id="ARBA00004167"/>
    </source>
</evidence>
<feature type="region of interest" description="Disordered" evidence="5">
    <location>
        <begin position="239"/>
        <end position="264"/>
    </location>
</feature>
<name>A0ABR3GN60_9PEZI</name>
<evidence type="ECO:0000313" key="7">
    <source>
        <dbReference type="EMBL" id="KAL0637357.1"/>
    </source>
</evidence>
<feature type="compositionally biased region" description="Basic and acidic residues" evidence="5">
    <location>
        <begin position="543"/>
        <end position="555"/>
    </location>
</feature>
<dbReference type="PANTHER" id="PTHR15549">
    <property type="entry name" value="PAIRED IMMUNOGLOBULIN-LIKE TYPE 2 RECEPTOR"/>
    <property type="match status" value="1"/>
</dbReference>
<feature type="compositionally biased region" description="Polar residues" evidence="5">
    <location>
        <begin position="445"/>
        <end position="457"/>
    </location>
</feature>
<feature type="region of interest" description="Disordered" evidence="5">
    <location>
        <begin position="411"/>
        <end position="457"/>
    </location>
</feature>
<feature type="region of interest" description="Disordered" evidence="5">
    <location>
        <begin position="154"/>
        <end position="194"/>
    </location>
</feature>
<keyword evidence="3 6" id="KW-1133">Transmembrane helix</keyword>
<reference evidence="7 8" key="1">
    <citation type="submission" date="2024-02" db="EMBL/GenBank/DDBJ databases">
        <title>Discinaceae phylogenomics.</title>
        <authorList>
            <person name="Dirks A.C."/>
            <person name="James T.Y."/>
        </authorList>
    </citation>
    <scope>NUCLEOTIDE SEQUENCE [LARGE SCALE GENOMIC DNA]</scope>
    <source>
        <strain evidence="7 8">ACD0624</strain>
    </source>
</reference>
<keyword evidence="8" id="KW-1185">Reference proteome</keyword>
<evidence type="ECO:0000256" key="4">
    <source>
        <dbReference type="ARBA" id="ARBA00023136"/>
    </source>
</evidence>
<feature type="region of interest" description="Disordered" evidence="5">
    <location>
        <begin position="485"/>
        <end position="555"/>
    </location>
</feature>
<gene>
    <name evidence="7" type="ORF">Q9L58_003690</name>
</gene>
<keyword evidence="2 6" id="KW-0812">Transmembrane</keyword>
<feature type="compositionally biased region" description="Low complexity" evidence="5">
    <location>
        <begin position="283"/>
        <end position="310"/>
    </location>
</feature>
<feature type="region of interest" description="Disordered" evidence="5">
    <location>
        <begin position="1"/>
        <end position="48"/>
    </location>
</feature>
<feature type="region of interest" description="Disordered" evidence="5">
    <location>
        <begin position="280"/>
        <end position="310"/>
    </location>
</feature>
<evidence type="ECO:0000256" key="2">
    <source>
        <dbReference type="ARBA" id="ARBA00022692"/>
    </source>
</evidence>
<feature type="compositionally biased region" description="Low complexity" evidence="5">
    <location>
        <begin position="163"/>
        <end position="187"/>
    </location>
</feature>
<sequence length="555" mass="56462">MGASAGKVIGDQGENTGINTINSGGNSDDDEDFNWDYGEQGGGVQEGDIPQQQTLDKLQIVEQIKQNLSHQRHKRLHARQELDEGTPLEGAVDTVDDTVSSGVSDKLSITTAIATPSLDPSPLSIILPSPPLVPSLSTDINTNLPIGSSLQTFLSSTPPPSPVQTSPGMTIPPTTTTPVSSATPSLSQNSSGIGPSVTVTSSWTSLSFRNNGTLLANTRVSTTVDGTVFVFAVSTGTGGPNFSTRTSNSSSSTSASSNSTNTLAAPTELLVTGTEVAGIRGGTVAPTTNTATAPSSTATETPSGNSSPPVSPSLLGGVLGGVAGLAFVLVAILFLIRRHKREVAAIARDDAGYGGPLGSSGGSPMMEGSSITPFALAGSFFARHSRTSRVSESSEAPTVLSETGFYKVSGRKLPPVLGGPRPGYGSTRSAGGSSSYPDEDGGGTLASTPSVAGPSRYSSIASASPTISNAPMSSTAAPVLVSATHPHMGSSMAPPPPRIQEEESDTESTHKLPRPPLFPRQLSAISVGSVGKDGVGRSLPSHDGSRASRFTEDIV</sequence>
<feature type="compositionally biased region" description="Low complexity" evidence="5">
    <location>
        <begin position="13"/>
        <end position="26"/>
    </location>
</feature>
<dbReference type="EMBL" id="JBBBZM010000036">
    <property type="protein sequence ID" value="KAL0637357.1"/>
    <property type="molecule type" value="Genomic_DNA"/>
</dbReference>
<dbReference type="InterPro" id="IPR051694">
    <property type="entry name" value="Immunoregulatory_rcpt-like"/>
</dbReference>
<keyword evidence="4 6" id="KW-0472">Membrane</keyword>
<feature type="compositionally biased region" description="Low complexity" evidence="5">
    <location>
        <begin position="243"/>
        <end position="262"/>
    </location>
</feature>
<feature type="transmembrane region" description="Helical" evidence="6">
    <location>
        <begin position="314"/>
        <end position="336"/>
    </location>
</feature>
<dbReference type="Proteomes" id="UP001447188">
    <property type="component" value="Unassembled WGS sequence"/>
</dbReference>
<evidence type="ECO:0000256" key="5">
    <source>
        <dbReference type="SAM" id="MobiDB-lite"/>
    </source>
</evidence>
<comment type="caution">
    <text evidence="7">The sequence shown here is derived from an EMBL/GenBank/DDBJ whole genome shotgun (WGS) entry which is preliminary data.</text>
</comment>
<dbReference type="PANTHER" id="PTHR15549:SF30">
    <property type="entry name" value="MID2 DOMAIN-CONTAINING PROTEIN"/>
    <property type="match status" value="1"/>
</dbReference>
<comment type="subcellular location">
    <subcellularLocation>
        <location evidence="1">Membrane</location>
        <topology evidence="1">Single-pass membrane protein</topology>
    </subcellularLocation>
</comment>
<organism evidence="7 8">
    <name type="scientific">Discina gigas</name>
    <dbReference type="NCBI Taxonomy" id="1032678"/>
    <lineage>
        <taxon>Eukaryota</taxon>
        <taxon>Fungi</taxon>
        <taxon>Dikarya</taxon>
        <taxon>Ascomycota</taxon>
        <taxon>Pezizomycotina</taxon>
        <taxon>Pezizomycetes</taxon>
        <taxon>Pezizales</taxon>
        <taxon>Discinaceae</taxon>
        <taxon>Discina</taxon>
    </lineage>
</organism>
<evidence type="ECO:0000256" key="6">
    <source>
        <dbReference type="SAM" id="Phobius"/>
    </source>
</evidence>
<protein>
    <submittedName>
        <fullName evidence="7">Uncharacterized protein</fullName>
    </submittedName>
</protein>
<proteinExistence type="predicted"/>